<reference evidence="2 3" key="1">
    <citation type="journal article" date="2020" name="Mol. Biol. Evol.">
        <title>Interspecific Gene Flow and the Evolution of Specialization in Black and White Rhinoceros.</title>
        <authorList>
            <person name="Moodley Y."/>
            <person name="Westbury M.V."/>
            <person name="Russo I.M."/>
            <person name="Gopalakrishnan S."/>
            <person name="Rakotoarivelo A."/>
            <person name="Olsen R.A."/>
            <person name="Prost S."/>
            <person name="Tunstall T."/>
            <person name="Ryder O.A."/>
            <person name="Dalen L."/>
            <person name="Bruford M.W."/>
        </authorList>
    </citation>
    <scope>NUCLEOTIDE SEQUENCE [LARGE SCALE GENOMIC DNA]</scope>
    <source>
        <strain evidence="2">SBR-YM</strain>
        <tissue evidence="2">Skin</tissue>
    </source>
</reference>
<dbReference type="PANTHER" id="PTHR31393">
    <property type="entry name" value="C5ORF31"/>
    <property type="match status" value="1"/>
</dbReference>
<organism evidence="2 3">
    <name type="scientific">Diceros bicornis minor</name>
    <name type="common">South-central black rhinoceros</name>
    <dbReference type="NCBI Taxonomy" id="77932"/>
    <lineage>
        <taxon>Eukaryota</taxon>
        <taxon>Metazoa</taxon>
        <taxon>Chordata</taxon>
        <taxon>Craniata</taxon>
        <taxon>Vertebrata</taxon>
        <taxon>Euteleostomi</taxon>
        <taxon>Mammalia</taxon>
        <taxon>Eutheria</taxon>
        <taxon>Laurasiatheria</taxon>
        <taxon>Perissodactyla</taxon>
        <taxon>Rhinocerotidae</taxon>
        <taxon>Diceros</taxon>
    </lineage>
</organism>
<dbReference type="Proteomes" id="UP000551758">
    <property type="component" value="Unassembled WGS sequence"/>
</dbReference>
<evidence type="ECO:0000313" key="2">
    <source>
        <dbReference type="EMBL" id="KAF5927741.1"/>
    </source>
</evidence>
<feature type="compositionally biased region" description="Pro residues" evidence="1">
    <location>
        <begin position="1"/>
        <end position="10"/>
    </location>
</feature>
<feature type="compositionally biased region" description="Basic and acidic residues" evidence="1">
    <location>
        <begin position="17"/>
        <end position="27"/>
    </location>
</feature>
<keyword evidence="3" id="KW-1185">Reference proteome</keyword>
<feature type="region of interest" description="Disordered" evidence="1">
    <location>
        <begin position="1"/>
        <end position="35"/>
    </location>
</feature>
<sequence>MLSSAPPPWPSSFAQSTREKAPNEEHPLQQVALKGINDTTARGRLGVRRGRERGRGLARGRGARSSGRAYFACGLGVSSSLSSRPASGSYGFRSSWAGFLRNLQESTAAPYLPARSRLLRKNALPSATVTVAVTGTLNPTPGQPAVPLSPSPAPARKLRGAAGADDGGIPRPAEARQPWGGEGEARSGAAPRLMSQPGSMEVIHGRPYCCRELEGADILSDTFYSNELHTPLRTAARPTASEDRYQELRESLQQCRLPWGAEREYGGIIPISLPEEHRPKCEPPCVMGKGHQHYGFGGETWPRKLPIEQFYYLTQNKKSDIYGNDSLMPKPPNSTVGEICSPYPVEHPYHTHISRGAVFPTFTSPKDLYTGIKARSQQPFPPTVPTKPYDTTILKTRGNPYRYELLDFPMDSKKKALTWPGQGVYYDFPKCVEKNKPVFYPKPPKTFAPNTSSNLWDPINSLKEANIQRNLERSHWITSYTHDFTGLGPMNPLELDDYHEKEVAELTGQIGFDPEPQEKFHPVLKPPRPLEGRIARLIQNRRPLEAIVQQKPPSCPDCTPRVLCTFHTFVPSSAEMMALSNNTPVGVTHKNQAIEDKIKEEQSLLSTYALPPCYPTKDLTNIYDIKPFPKITDTEKTEDLYWRQLSLKPQPTSYCNPNHYLQYEHFKSPIHNQFTMCQNPVSLSKSSILQSKPDLEAFDLEHFLSKPEEQLTLNMESDEETRPILGWIPRAGVAKPQTNLLELKNSFSKSRAQKCFHKSILEDYKDLRDKEHSAMKHQFYGYNSYYFYN</sequence>
<dbReference type="AlphaFoldDB" id="A0A7J7FIF8"/>
<dbReference type="InterPro" id="IPR027886">
    <property type="entry name" value="SPMIP4"/>
</dbReference>
<evidence type="ECO:0000313" key="3">
    <source>
        <dbReference type="Proteomes" id="UP000551758"/>
    </source>
</evidence>
<feature type="region of interest" description="Disordered" evidence="1">
    <location>
        <begin position="135"/>
        <end position="197"/>
    </location>
</feature>
<comment type="caution">
    <text evidence="2">The sequence shown here is derived from an EMBL/GenBank/DDBJ whole genome shotgun (WGS) entry which is preliminary data.</text>
</comment>
<gene>
    <name evidence="2" type="ORF">HPG69_000647</name>
</gene>
<dbReference type="Pfam" id="PF15093">
    <property type="entry name" value="SPMIP4-like"/>
    <property type="match status" value="1"/>
</dbReference>
<dbReference type="GO" id="GO:0005813">
    <property type="term" value="C:centrosome"/>
    <property type="evidence" value="ECO:0007669"/>
    <property type="project" value="TreeGrafter"/>
</dbReference>
<dbReference type="EMBL" id="JACDTQ010000550">
    <property type="protein sequence ID" value="KAF5927741.1"/>
    <property type="molecule type" value="Genomic_DNA"/>
</dbReference>
<proteinExistence type="predicted"/>
<evidence type="ECO:0000256" key="1">
    <source>
        <dbReference type="SAM" id="MobiDB-lite"/>
    </source>
</evidence>
<feature type="compositionally biased region" description="Pro residues" evidence="1">
    <location>
        <begin position="141"/>
        <end position="153"/>
    </location>
</feature>
<name>A0A7J7FIF8_DICBM</name>
<dbReference type="PANTHER" id="PTHR31393:SF2">
    <property type="entry name" value="CHROMOSOME 7 OPEN READING FRAME 31"/>
    <property type="match status" value="1"/>
</dbReference>
<accession>A0A7J7FIF8</accession>
<protein>
    <submittedName>
        <fullName evidence="2">Uncharacterized protein</fullName>
    </submittedName>
</protein>